<dbReference type="Proteomes" id="UP000738359">
    <property type="component" value="Unassembled WGS sequence"/>
</dbReference>
<comment type="caution">
    <text evidence="3">The sequence shown here is derived from an EMBL/GenBank/DDBJ whole genome shotgun (WGS) entry which is preliminary data.</text>
</comment>
<protein>
    <recommendedName>
        <fullName evidence="2">Fungal lipase-type domain-containing protein</fullName>
    </recommendedName>
</protein>
<feature type="signal peptide" evidence="1">
    <location>
        <begin position="1"/>
        <end position="17"/>
    </location>
</feature>
<name>A0A9P6LY45_MORAP</name>
<dbReference type="PANTHER" id="PTHR45856:SF24">
    <property type="entry name" value="FUNGAL LIPASE-LIKE DOMAIN-CONTAINING PROTEIN"/>
    <property type="match status" value="1"/>
</dbReference>
<dbReference type="InterPro" id="IPR051218">
    <property type="entry name" value="Sec_MonoDiacylglyc_Lipase"/>
</dbReference>
<feature type="non-terminal residue" evidence="3">
    <location>
        <position position="542"/>
    </location>
</feature>
<dbReference type="Gene3D" id="3.40.50.1820">
    <property type="entry name" value="alpha/beta hydrolase"/>
    <property type="match status" value="1"/>
</dbReference>
<keyword evidence="1" id="KW-0732">Signal</keyword>
<dbReference type="InterPro" id="IPR029058">
    <property type="entry name" value="AB_hydrolase_fold"/>
</dbReference>
<feature type="domain" description="Fungal lipase-type" evidence="2">
    <location>
        <begin position="120"/>
        <end position="207"/>
    </location>
</feature>
<dbReference type="InterPro" id="IPR002921">
    <property type="entry name" value="Fungal_lipase-type"/>
</dbReference>
<dbReference type="PANTHER" id="PTHR45856">
    <property type="entry name" value="ALPHA/BETA-HYDROLASES SUPERFAMILY PROTEIN"/>
    <property type="match status" value="1"/>
</dbReference>
<dbReference type="CDD" id="cd00741">
    <property type="entry name" value="Lipase"/>
    <property type="match status" value="1"/>
</dbReference>
<dbReference type="SUPFAM" id="SSF53474">
    <property type="entry name" value="alpha/beta-Hydrolases"/>
    <property type="match status" value="1"/>
</dbReference>
<dbReference type="AlphaFoldDB" id="A0A9P6LY45"/>
<dbReference type="GO" id="GO:0006629">
    <property type="term" value="P:lipid metabolic process"/>
    <property type="evidence" value="ECO:0007669"/>
    <property type="project" value="InterPro"/>
</dbReference>
<evidence type="ECO:0000259" key="2">
    <source>
        <dbReference type="Pfam" id="PF01764"/>
    </source>
</evidence>
<accession>A0A9P6LY45</accession>
<dbReference type="Pfam" id="PF01764">
    <property type="entry name" value="Lipase_3"/>
    <property type="match status" value="1"/>
</dbReference>
<reference evidence="3" key="1">
    <citation type="journal article" date="2020" name="Fungal Divers.">
        <title>Resolving the Mortierellaceae phylogeny through synthesis of multi-gene phylogenetics and phylogenomics.</title>
        <authorList>
            <person name="Vandepol N."/>
            <person name="Liber J."/>
            <person name="Desiro A."/>
            <person name="Na H."/>
            <person name="Kennedy M."/>
            <person name="Barry K."/>
            <person name="Grigoriev I.V."/>
            <person name="Miller A.N."/>
            <person name="O'Donnell K."/>
            <person name="Stajich J.E."/>
            <person name="Bonito G."/>
        </authorList>
    </citation>
    <scope>NUCLEOTIDE SEQUENCE</scope>
    <source>
        <strain evidence="3">CK1249</strain>
    </source>
</reference>
<feature type="chain" id="PRO_5040431164" description="Fungal lipase-type domain-containing protein" evidence="1">
    <location>
        <begin position="18"/>
        <end position="542"/>
    </location>
</feature>
<evidence type="ECO:0000313" key="4">
    <source>
        <dbReference type="Proteomes" id="UP000738359"/>
    </source>
</evidence>
<dbReference type="OrthoDB" id="426718at2759"/>
<organism evidence="3 4">
    <name type="scientific">Mortierella alpina</name>
    <name type="common">Oleaginous fungus</name>
    <name type="synonym">Mortierella renispora</name>
    <dbReference type="NCBI Taxonomy" id="64518"/>
    <lineage>
        <taxon>Eukaryota</taxon>
        <taxon>Fungi</taxon>
        <taxon>Fungi incertae sedis</taxon>
        <taxon>Mucoromycota</taxon>
        <taxon>Mortierellomycotina</taxon>
        <taxon>Mortierellomycetes</taxon>
        <taxon>Mortierellales</taxon>
        <taxon>Mortierellaceae</taxon>
        <taxon>Mortierella</taxon>
    </lineage>
</organism>
<gene>
    <name evidence="3" type="ORF">BGZ70_000304</name>
</gene>
<proteinExistence type="predicted"/>
<sequence length="542" mass="61392">MVVSMMVLGFMIKIGCYLPMSELAQKINSFQPAVMNDGTKQALKKISSQEANPRAEFNYLVAFLLLVLSGNAYEQYETTKKFKDRGIDNPLHLGDLKTKGEECLIDGTLCRDNHRGSYHELLGGQVHKGFYDTLLRSLNTATASYGNMMNGPPNPLKIIMEAIFLRALEMRKEQIADGNSVPKPINVWITGHSLGGALAGLAMARLQTIAKEGDPLLVGWDSDGQASAGVGRTVFEVMAAQFYKAYPSYDACLNCTVCDHTKWRSCKDCQQCKRLKMENREQSIEDCRRCKQQRKEMRDKAEQGYLWGCPTCKKGAERTARIARSLESQAWSSFETVTPSAAQELDTVFAKAFAKNQSMIHADPQYRHKSTHWRIATENDIVTKLPLGDYDYCSNPKPQAPGRRSSLMDYRHIGYLVRLHNAIRQPKVRKSSFEAESVDEVLVSRDVLQGRRRNPAGDPLGSQKQYQSDSALLAKTLESLEPCTSSFRLWRWIKKKLRDTKEICLDWSIWAFWSHGVPQYCRNLSQARFYFESYPGLLDTEP</sequence>
<evidence type="ECO:0000256" key="1">
    <source>
        <dbReference type="SAM" id="SignalP"/>
    </source>
</evidence>
<dbReference type="EMBL" id="JAAAHY010001053">
    <property type="protein sequence ID" value="KAF9953305.1"/>
    <property type="molecule type" value="Genomic_DNA"/>
</dbReference>
<evidence type="ECO:0000313" key="3">
    <source>
        <dbReference type="EMBL" id="KAF9953305.1"/>
    </source>
</evidence>
<keyword evidence="4" id="KW-1185">Reference proteome</keyword>